<dbReference type="GO" id="GO:0005737">
    <property type="term" value="C:cytoplasm"/>
    <property type="evidence" value="ECO:0007669"/>
    <property type="project" value="UniProtKB-SubCell"/>
</dbReference>
<dbReference type="NCBIfam" id="NF011105">
    <property type="entry name" value="PRK14532.1"/>
    <property type="match status" value="1"/>
</dbReference>
<dbReference type="EMBL" id="NBXA01000020">
    <property type="protein sequence ID" value="RFA12996.1"/>
    <property type="molecule type" value="Genomic_DNA"/>
</dbReference>
<comment type="catalytic activity">
    <reaction evidence="5 7">
        <text>AMP + ATP = 2 ADP</text>
        <dbReference type="Rhea" id="RHEA:12973"/>
        <dbReference type="ChEBI" id="CHEBI:30616"/>
        <dbReference type="ChEBI" id="CHEBI:456215"/>
        <dbReference type="ChEBI" id="CHEBI:456216"/>
        <dbReference type="EC" id="2.7.4.3"/>
    </reaction>
</comment>
<feature type="binding site" evidence="5">
    <location>
        <position position="164"/>
    </location>
    <ligand>
        <name>AMP</name>
        <dbReference type="ChEBI" id="CHEBI:456215"/>
    </ligand>
</feature>
<feature type="binding site" evidence="5">
    <location>
        <position position="153"/>
    </location>
    <ligand>
        <name>AMP</name>
        <dbReference type="ChEBI" id="CHEBI:456215"/>
    </ligand>
</feature>
<dbReference type="Pfam" id="PF00406">
    <property type="entry name" value="ADK"/>
    <property type="match status" value="1"/>
</dbReference>
<evidence type="ECO:0000313" key="8">
    <source>
        <dbReference type="EMBL" id="RFA12996.1"/>
    </source>
</evidence>
<dbReference type="UniPathway" id="UPA00588">
    <property type="reaction ID" value="UER00649"/>
</dbReference>
<accession>A0A3E0VSX6</accession>
<dbReference type="PANTHER" id="PTHR23359">
    <property type="entry name" value="NUCLEOTIDE KINASE"/>
    <property type="match status" value="1"/>
</dbReference>
<keyword evidence="5" id="KW-0963">Cytoplasm</keyword>
<dbReference type="GO" id="GO:0005524">
    <property type="term" value="F:ATP binding"/>
    <property type="evidence" value="ECO:0007669"/>
    <property type="project" value="UniProtKB-UniRule"/>
</dbReference>
<dbReference type="SUPFAM" id="SSF52540">
    <property type="entry name" value="P-loop containing nucleoside triphosphate hydrolases"/>
    <property type="match status" value="1"/>
</dbReference>
<dbReference type="CDD" id="cd01428">
    <property type="entry name" value="ADK"/>
    <property type="match status" value="1"/>
</dbReference>
<dbReference type="NCBIfam" id="NF001381">
    <property type="entry name" value="PRK00279.1-3"/>
    <property type="match status" value="1"/>
</dbReference>
<sequence length="216" mass="23049">MTDNTVAPRPAEALAFPGTPRRILLMGPPGVGKGTQARLLAARLGVPAISTGDVLRRNVEEQTPLGLQVAALIESGTYVPDETVDRVVADRLAEPDARDGFILDGYPRTVAQAHALDASLAVRGLVVEAVLLLSVGESQIRERLGARAVIEGRPDDTPEVIATRLAHYARQTAPLAAVYDRQGLLRRIFGEGTTAEVCGRISRNLGHTPHDDWSGV</sequence>
<dbReference type="HAMAP" id="MF_00235">
    <property type="entry name" value="Adenylate_kinase_Adk"/>
    <property type="match status" value="1"/>
</dbReference>
<dbReference type="Proteomes" id="UP000256709">
    <property type="component" value="Unassembled WGS sequence"/>
</dbReference>
<comment type="subcellular location">
    <subcellularLocation>
        <location evidence="5 7">Cytoplasm</location>
    </subcellularLocation>
</comment>
<comment type="function">
    <text evidence="5">Catalyzes the reversible transfer of the terminal phosphate group between ATP and AMP. Plays an important role in cellular energy homeostasis and in adenine nucleotide metabolism.</text>
</comment>
<evidence type="ECO:0000256" key="2">
    <source>
        <dbReference type="ARBA" id="ARBA00022727"/>
    </source>
</evidence>
<dbReference type="OrthoDB" id="9805030at2"/>
<dbReference type="EC" id="2.7.4.3" evidence="5 7"/>
<comment type="caution">
    <text evidence="8">The sequence shown here is derived from an EMBL/GenBank/DDBJ whole genome shotgun (WGS) entry which is preliminary data.</text>
</comment>
<comment type="similarity">
    <text evidence="5 6">Belongs to the adenylate kinase family.</text>
</comment>
<reference evidence="8 9" key="1">
    <citation type="submission" date="2017-04" db="EMBL/GenBank/DDBJ databases">
        <title>Comparative genome analysis of Subtercola boreus.</title>
        <authorList>
            <person name="Cho Y.-J."/>
            <person name="Cho A."/>
            <person name="Kim O.-S."/>
            <person name="Lee J.-I."/>
        </authorList>
    </citation>
    <scope>NUCLEOTIDE SEQUENCE [LARGE SCALE GENOMIC DNA]</scope>
    <source>
        <strain evidence="8 9">P27444</strain>
    </source>
</reference>
<comment type="pathway">
    <text evidence="5">Purine metabolism; AMP biosynthesis via salvage pathway; AMP from ADP: step 1/1.</text>
</comment>
<comment type="subunit">
    <text evidence="5 7">Monomer.</text>
</comment>
<feature type="binding site" evidence="5">
    <location>
        <begin position="30"/>
        <end position="35"/>
    </location>
    <ligand>
        <name>ATP</name>
        <dbReference type="ChEBI" id="CHEBI:30616"/>
    </ligand>
</feature>
<keyword evidence="5 7" id="KW-0067">ATP-binding</keyword>
<evidence type="ECO:0000256" key="1">
    <source>
        <dbReference type="ARBA" id="ARBA00022679"/>
    </source>
</evidence>
<evidence type="ECO:0000256" key="3">
    <source>
        <dbReference type="ARBA" id="ARBA00022741"/>
    </source>
</evidence>
<keyword evidence="2 5" id="KW-0545">Nucleotide biosynthesis</keyword>
<evidence type="ECO:0000256" key="6">
    <source>
        <dbReference type="RuleBase" id="RU003330"/>
    </source>
</evidence>
<evidence type="ECO:0000313" key="9">
    <source>
        <dbReference type="Proteomes" id="UP000256709"/>
    </source>
</evidence>
<dbReference type="RefSeq" id="WP_116282937.1">
    <property type="nucleotide sequence ID" value="NZ_NBXA01000020.1"/>
</dbReference>
<dbReference type="Gene3D" id="3.40.50.300">
    <property type="entry name" value="P-loop containing nucleotide triphosphate hydrolases"/>
    <property type="match status" value="1"/>
</dbReference>
<keyword evidence="1 5" id="KW-0808">Transferase</keyword>
<dbReference type="InterPro" id="IPR000850">
    <property type="entry name" value="Adenylat/UMP-CMP_kin"/>
</dbReference>
<feature type="region of interest" description="NMP" evidence="5">
    <location>
        <begin position="50"/>
        <end position="79"/>
    </location>
</feature>
<feature type="binding site" evidence="5">
    <location>
        <position position="147"/>
    </location>
    <ligand>
        <name>ATP</name>
        <dbReference type="ChEBI" id="CHEBI:30616"/>
    </ligand>
</feature>
<dbReference type="InterPro" id="IPR033690">
    <property type="entry name" value="Adenylat_kinase_CS"/>
</dbReference>
<gene>
    <name evidence="5" type="primary">adk</name>
    <name evidence="8" type="ORF">B7R21_09120</name>
</gene>
<keyword evidence="4 5" id="KW-0418">Kinase</keyword>
<organism evidence="8 9">
    <name type="scientific">Subtercola boreus</name>
    <dbReference type="NCBI Taxonomy" id="120213"/>
    <lineage>
        <taxon>Bacteria</taxon>
        <taxon>Bacillati</taxon>
        <taxon>Actinomycetota</taxon>
        <taxon>Actinomycetes</taxon>
        <taxon>Micrococcales</taxon>
        <taxon>Microbacteriaceae</taxon>
        <taxon>Subtercola</taxon>
    </lineage>
</organism>
<dbReference type="GO" id="GO:0044209">
    <property type="term" value="P:AMP salvage"/>
    <property type="evidence" value="ECO:0007669"/>
    <property type="project" value="UniProtKB-UniRule"/>
</dbReference>
<feature type="binding site" evidence="5">
    <location>
        <begin position="105"/>
        <end position="108"/>
    </location>
    <ligand>
        <name>AMP</name>
        <dbReference type="ChEBI" id="CHEBI:456215"/>
    </ligand>
</feature>
<comment type="caution">
    <text evidence="5">Lacks conserved residue(s) required for the propagation of feature annotation.</text>
</comment>
<dbReference type="GO" id="GO:0004017">
    <property type="term" value="F:AMP kinase activity"/>
    <property type="evidence" value="ECO:0007669"/>
    <property type="project" value="UniProtKB-UniRule"/>
</dbReference>
<evidence type="ECO:0000256" key="4">
    <source>
        <dbReference type="ARBA" id="ARBA00022777"/>
    </source>
</evidence>
<dbReference type="InterPro" id="IPR027417">
    <property type="entry name" value="P-loop_NTPase"/>
</dbReference>
<comment type="domain">
    <text evidence="5">Consists of three domains, a large central CORE domain and two small peripheral domains, NMPbind and LID, which undergo movements during catalysis. The LID domain closes over the site of phosphoryl transfer upon ATP binding. Assembling and dissambling the active center during each catalytic cycle provides an effective means to prevent ATP hydrolysis.</text>
</comment>
<dbReference type="NCBIfam" id="NF011100">
    <property type="entry name" value="PRK14527.1"/>
    <property type="match status" value="1"/>
</dbReference>
<feature type="binding site" evidence="5">
    <location>
        <position position="56"/>
    </location>
    <ligand>
        <name>AMP</name>
        <dbReference type="ChEBI" id="CHEBI:456215"/>
    </ligand>
</feature>
<evidence type="ECO:0000256" key="7">
    <source>
        <dbReference type="RuleBase" id="RU003331"/>
    </source>
</evidence>
<proteinExistence type="inferred from homology"/>
<protein>
    <recommendedName>
        <fullName evidence="5 7">Adenylate kinase</fullName>
        <shortName evidence="5">AK</shortName>
        <ecNumber evidence="5 7">2.7.4.3</ecNumber>
    </recommendedName>
    <alternativeName>
        <fullName evidence="5">ATP-AMP transphosphorylase</fullName>
    </alternativeName>
    <alternativeName>
        <fullName evidence="5">ATP:AMP phosphotransferase</fullName>
    </alternativeName>
    <alternativeName>
        <fullName evidence="5">Adenylate monophosphate kinase</fullName>
    </alternativeName>
</protein>
<feature type="binding site" evidence="5">
    <location>
        <position position="51"/>
    </location>
    <ligand>
        <name>AMP</name>
        <dbReference type="ChEBI" id="CHEBI:456215"/>
    </ligand>
</feature>
<feature type="binding site" evidence="5">
    <location>
        <begin position="77"/>
        <end position="79"/>
    </location>
    <ligand>
        <name>AMP</name>
        <dbReference type="ChEBI" id="CHEBI:456215"/>
    </ligand>
</feature>
<dbReference type="PROSITE" id="PS00113">
    <property type="entry name" value="ADENYLATE_KINASE"/>
    <property type="match status" value="1"/>
</dbReference>
<name>A0A3E0VSX6_9MICO</name>
<feature type="binding site" evidence="5">
    <location>
        <position position="112"/>
    </location>
    <ligand>
        <name>AMP</name>
        <dbReference type="ChEBI" id="CHEBI:456215"/>
    </ligand>
</feature>
<keyword evidence="3 5" id="KW-0547">Nucleotide-binding</keyword>
<dbReference type="PRINTS" id="PR00094">
    <property type="entry name" value="ADENYLTKNASE"/>
</dbReference>
<feature type="binding site" evidence="5">
    <location>
        <position position="192"/>
    </location>
    <ligand>
        <name>ATP</name>
        <dbReference type="ChEBI" id="CHEBI:30616"/>
    </ligand>
</feature>
<dbReference type="AlphaFoldDB" id="A0A3E0VSX6"/>
<evidence type="ECO:0000256" key="5">
    <source>
        <dbReference type="HAMAP-Rule" id="MF_00235"/>
    </source>
</evidence>